<evidence type="ECO:0000256" key="4">
    <source>
        <dbReference type="ARBA" id="ARBA00023267"/>
    </source>
</evidence>
<evidence type="ECO:0000259" key="7">
    <source>
        <dbReference type="PROSITE" id="PS51733"/>
    </source>
</evidence>
<dbReference type="EMBL" id="CP127221">
    <property type="protein sequence ID" value="WIW94791.1"/>
    <property type="molecule type" value="Genomic_DNA"/>
</dbReference>
<dbReference type="PANTHER" id="PTHR12835:SF5">
    <property type="entry name" value="BIOTIN--PROTEIN LIGASE"/>
    <property type="match status" value="1"/>
</dbReference>
<keyword evidence="1 8" id="KW-0436">Ligase</keyword>
<dbReference type="PANTHER" id="PTHR12835">
    <property type="entry name" value="BIOTIN PROTEIN LIGASE"/>
    <property type="match status" value="1"/>
</dbReference>
<keyword evidence="9" id="KW-1185">Reference proteome</keyword>
<reference evidence="8 9" key="1">
    <citation type="submission" date="2023-06" db="EMBL/GenBank/DDBJ databases">
        <title>Altererythrobacter rubellus NBRC 112769 genome.</title>
        <authorList>
            <person name="Zhang K."/>
        </authorList>
    </citation>
    <scope>NUCLEOTIDE SEQUENCE [LARGE SCALE GENOMIC DNA]</scope>
    <source>
        <strain evidence="8 9">NBRC 112769</strain>
    </source>
</reference>
<comment type="catalytic activity">
    <reaction evidence="6">
        <text>biotin + L-lysyl-[protein] + ATP = N(6)-biotinyl-L-lysyl-[protein] + AMP + diphosphate + H(+)</text>
        <dbReference type="Rhea" id="RHEA:11756"/>
        <dbReference type="Rhea" id="RHEA-COMP:9752"/>
        <dbReference type="Rhea" id="RHEA-COMP:10505"/>
        <dbReference type="ChEBI" id="CHEBI:15378"/>
        <dbReference type="ChEBI" id="CHEBI:29969"/>
        <dbReference type="ChEBI" id="CHEBI:30616"/>
        <dbReference type="ChEBI" id="CHEBI:33019"/>
        <dbReference type="ChEBI" id="CHEBI:57586"/>
        <dbReference type="ChEBI" id="CHEBI:83144"/>
        <dbReference type="ChEBI" id="CHEBI:456215"/>
        <dbReference type="EC" id="6.3.4.15"/>
    </reaction>
</comment>
<proteinExistence type="predicted"/>
<keyword evidence="2" id="KW-0547">Nucleotide-binding</keyword>
<dbReference type="RefSeq" id="WP_285975107.1">
    <property type="nucleotide sequence ID" value="NZ_CP127221.1"/>
</dbReference>
<evidence type="ECO:0000256" key="6">
    <source>
        <dbReference type="ARBA" id="ARBA00047846"/>
    </source>
</evidence>
<dbReference type="InterPro" id="IPR045864">
    <property type="entry name" value="aa-tRNA-synth_II/BPL/LPL"/>
</dbReference>
<dbReference type="Pfam" id="PF03099">
    <property type="entry name" value="BPL_LplA_LipB"/>
    <property type="match status" value="1"/>
</dbReference>
<dbReference type="AlphaFoldDB" id="A0A9Y2B6E5"/>
<accession>A0A9Y2B6E5</accession>
<dbReference type="InterPro" id="IPR004143">
    <property type="entry name" value="BPL_LPL_catalytic"/>
</dbReference>
<dbReference type="InterPro" id="IPR003142">
    <property type="entry name" value="BPL_C"/>
</dbReference>
<name>A0A9Y2B6E5_9SPHN</name>
<dbReference type="GO" id="GO:0005737">
    <property type="term" value="C:cytoplasm"/>
    <property type="evidence" value="ECO:0007669"/>
    <property type="project" value="TreeGrafter"/>
</dbReference>
<dbReference type="EC" id="6.3.4.15" evidence="5"/>
<protein>
    <recommendedName>
        <fullName evidence="5">biotin--[biotin carboxyl-carrier protein] ligase</fullName>
        <ecNumber evidence="5">6.3.4.15</ecNumber>
    </recommendedName>
</protein>
<feature type="domain" description="BPL/LPL catalytic" evidence="7">
    <location>
        <begin position="1"/>
        <end position="171"/>
    </location>
</feature>
<evidence type="ECO:0000256" key="1">
    <source>
        <dbReference type="ARBA" id="ARBA00022598"/>
    </source>
</evidence>
<dbReference type="Pfam" id="PF02237">
    <property type="entry name" value="BPL_C"/>
    <property type="match status" value="1"/>
</dbReference>
<evidence type="ECO:0000313" key="8">
    <source>
        <dbReference type="EMBL" id="WIW94791.1"/>
    </source>
</evidence>
<dbReference type="SUPFAM" id="SSF50037">
    <property type="entry name" value="C-terminal domain of transcriptional repressors"/>
    <property type="match status" value="1"/>
</dbReference>
<dbReference type="GO" id="GO:0004077">
    <property type="term" value="F:biotin--[biotin carboxyl-carrier protein] ligase activity"/>
    <property type="evidence" value="ECO:0007669"/>
    <property type="project" value="UniProtKB-EC"/>
</dbReference>
<evidence type="ECO:0000313" key="9">
    <source>
        <dbReference type="Proteomes" id="UP001231445"/>
    </source>
</evidence>
<organism evidence="8 9">
    <name type="scientific">Altererythrobacter rubellus</name>
    <dbReference type="NCBI Taxonomy" id="2173831"/>
    <lineage>
        <taxon>Bacteria</taxon>
        <taxon>Pseudomonadati</taxon>
        <taxon>Pseudomonadota</taxon>
        <taxon>Alphaproteobacteria</taxon>
        <taxon>Sphingomonadales</taxon>
        <taxon>Erythrobacteraceae</taxon>
        <taxon>Altererythrobacter</taxon>
    </lineage>
</organism>
<dbReference type="SUPFAM" id="SSF55681">
    <property type="entry name" value="Class II aaRS and biotin synthetases"/>
    <property type="match status" value="1"/>
</dbReference>
<dbReference type="Proteomes" id="UP001231445">
    <property type="component" value="Chromosome"/>
</dbReference>
<dbReference type="InterPro" id="IPR004408">
    <property type="entry name" value="Biotin_CoA_COase_ligase"/>
</dbReference>
<dbReference type="Gene3D" id="2.30.30.100">
    <property type="match status" value="1"/>
</dbReference>
<keyword evidence="4" id="KW-0092">Biotin</keyword>
<evidence type="ECO:0000256" key="3">
    <source>
        <dbReference type="ARBA" id="ARBA00022840"/>
    </source>
</evidence>
<dbReference type="PROSITE" id="PS51733">
    <property type="entry name" value="BPL_LPL_CATALYTIC"/>
    <property type="match status" value="1"/>
</dbReference>
<evidence type="ECO:0000256" key="2">
    <source>
        <dbReference type="ARBA" id="ARBA00022741"/>
    </source>
</evidence>
<dbReference type="NCBIfam" id="TIGR00121">
    <property type="entry name" value="birA_ligase"/>
    <property type="match status" value="1"/>
</dbReference>
<dbReference type="InterPro" id="IPR008988">
    <property type="entry name" value="Transcriptional_repressor_C"/>
</dbReference>
<dbReference type="GO" id="GO:0005524">
    <property type="term" value="F:ATP binding"/>
    <property type="evidence" value="ECO:0007669"/>
    <property type="project" value="UniProtKB-KW"/>
</dbReference>
<keyword evidence="3" id="KW-0067">ATP-binding</keyword>
<dbReference type="Gene3D" id="3.30.930.10">
    <property type="entry name" value="Bira Bifunctional Protein, Domain 2"/>
    <property type="match status" value="1"/>
</dbReference>
<sequence>MIHFVDETGSTNADLLAGLSAGEALREGDWLAARRQVSGRGRQGRKWFDGAGNFMGSTIVRPAESDPPAHTLALLSGLAVYEALLPFCPDPSALTLKWPNDLLLRGAKLCGILLESQANTVVVGIGVNLRAAPDLPDRRTISLSEVTATPELEDFADRLAKSFAVELERWRSHGLELLIRRWQAAGHPKGTLLTVHDPSGDRVTGEFAGLDASGSLLLRDSDGKTHTVHAGDVNLD</sequence>
<gene>
    <name evidence="8" type="ORF">QQX03_07340</name>
</gene>
<dbReference type="CDD" id="cd16442">
    <property type="entry name" value="BPL"/>
    <property type="match status" value="1"/>
</dbReference>
<evidence type="ECO:0000256" key="5">
    <source>
        <dbReference type="ARBA" id="ARBA00024227"/>
    </source>
</evidence>
<dbReference type="KEGG" id="arue:QQX03_07340"/>